<dbReference type="Pfam" id="PF01094">
    <property type="entry name" value="ANF_receptor"/>
    <property type="match status" value="1"/>
</dbReference>
<keyword evidence="6" id="KW-0675">Receptor</keyword>
<gene>
    <name evidence="6" type="ORF">H4Q32_030250</name>
</gene>
<accession>A0ABQ8M3K5</accession>
<keyword evidence="7" id="KW-1185">Reference proteome</keyword>
<protein>
    <submittedName>
        <fullName evidence="6">Glutamate receptor 3</fullName>
    </submittedName>
</protein>
<dbReference type="Proteomes" id="UP000830375">
    <property type="component" value="Unassembled WGS sequence"/>
</dbReference>
<evidence type="ECO:0000256" key="2">
    <source>
        <dbReference type="ARBA" id="ARBA00022692"/>
    </source>
</evidence>
<evidence type="ECO:0000313" key="7">
    <source>
        <dbReference type="Proteomes" id="UP000830375"/>
    </source>
</evidence>
<dbReference type="SUPFAM" id="SSF53822">
    <property type="entry name" value="Periplasmic binding protein-like I"/>
    <property type="match status" value="1"/>
</dbReference>
<evidence type="ECO:0000259" key="5">
    <source>
        <dbReference type="Pfam" id="PF01094"/>
    </source>
</evidence>
<dbReference type="EMBL" id="JACTAM010000014">
    <property type="protein sequence ID" value="KAI2657254.1"/>
    <property type="molecule type" value="Genomic_DNA"/>
</dbReference>
<dbReference type="InterPro" id="IPR001828">
    <property type="entry name" value="ANF_lig-bd_rcpt"/>
</dbReference>
<evidence type="ECO:0000313" key="6">
    <source>
        <dbReference type="EMBL" id="KAI2657254.1"/>
    </source>
</evidence>
<feature type="domain" description="Receptor ligand binding region" evidence="5">
    <location>
        <begin position="23"/>
        <end position="104"/>
    </location>
</feature>
<keyword evidence="4" id="KW-0472">Membrane</keyword>
<evidence type="ECO:0000256" key="4">
    <source>
        <dbReference type="ARBA" id="ARBA00023136"/>
    </source>
</evidence>
<organism evidence="6 7">
    <name type="scientific">Labeo rohita</name>
    <name type="common">Indian major carp</name>
    <name type="synonym">Cyprinus rohita</name>
    <dbReference type="NCBI Taxonomy" id="84645"/>
    <lineage>
        <taxon>Eukaryota</taxon>
        <taxon>Metazoa</taxon>
        <taxon>Chordata</taxon>
        <taxon>Craniata</taxon>
        <taxon>Vertebrata</taxon>
        <taxon>Euteleostomi</taxon>
        <taxon>Actinopterygii</taxon>
        <taxon>Neopterygii</taxon>
        <taxon>Teleostei</taxon>
        <taxon>Ostariophysi</taxon>
        <taxon>Cypriniformes</taxon>
        <taxon>Cyprinidae</taxon>
        <taxon>Labeoninae</taxon>
        <taxon>Labeonini</taxon>
        <taxon>Labeo</taxon>
    </lineage>
</organism>
<comment type="subcellular location">
    <subcellularLocation>
        <location evidence="1">Membrane</location>
    </subcellularLocation>
</comment>
<comment type="caution">
    <text evidence="6">The sequence shown here is derived from an EMBL/GenBank/DDBJ whole genome shotgun (WGS) entry which is preliminary data.</text>
</comment>
<keyword evidence="2" id="KW-0812">Transmembrane</keyword>
<name>A0ABQ8M3K5_LABRO</name>
<evidence type="ECO:0000256" key="3">
    <source>
        <dbReference type="ARBA" id="ARBA00022989"/>
    </source>
</evidence>
<keyword evidence="3" id="KW-1133">Transmembrane helix</keyword>
<dbReference type="InterPro" id="IPR028082">
    <property type="entry name" value="Peripla_BP_I"/>
</dbReference>
<reference evidence="6 7" key="1">
    <citation type="submission" date="2022-01" db="EMBL/GenBank/DDBJ databases">
        <title>A high-quality chromosome-level genome assembly of rohu carp, Labeo rohita.</title>
        <authorList>
            <person name="Arick M.A. II"/>
            <person name="Hsu C.-Y."/>
            <person name="Magbanua Z."/>
            <person name="Pechanova O."/>
            <person name="Grover C."/>
            <person name="Miller E."/>
            <person name="Thrash A."/>
            <person name="Ezzel L."/>
            <person name="Alam S."/>
            <person name="Benzie J."/>
            <person name="Hamilton M."/>
            <person name="Karsi A."/>
            <person name="Lawrence M.L."/>
            <person name="Peterson D.G."/>
        </authorList>
    </citation>
    <scope>NUCLEOTIDE SEQUENCE [LARGE SCALE GENOMIC DNA]</scope>
    <source>
        <strain evidence="7">BAU-BD-2019</strain>
        <tissue evidence="6">Blood</tissue>
    </source>
</reference>
<proteinExistence type="predicted"/>
<dbReference type="Gene3D" id="3.40.50.2300">
    <property type="match status" value="2"/>
</dbReference>
<sequence>MSMQRGIERKVTVEEINGLIQRSICSQFSRGVYAIFGFYDKKSMNTLTSFCGALHTSFVTPSYPIDSDVQFVIQMRPPLKGAVLSLLSHYKWDKFVYLYDTDRAHKEQGMMEDGCPI</sequence>
<evidence type="ECO:0000256" key="1">
    <source>
        <dbReference type="ARBA" id="ARBA00004370"/>
    </source>
</evidence>